<dbReference type="InterPro" id="IPR007712">
    <property type="entry name" value="RelE/ParE_toxin"/>
</dbReference>
<keyword evidence="3" id="KW-1185">Reference proteome</keyword>
<dbReference type="RefSeq" id="WP_377100832.1">
    <property type="nucleotide sequence ID" value="NZ_JBHTHU010000009.1"/>
</dbReference>
<dbReference type="InterPro" id="IPR035093">
    <property type="entry name" value="RelE/ParE_toxin_dom_sf"/>
</dbReference>
<protein>
    <submittedName>
        <fullName evidence="2">Type II toxin-antitoxin system RelE/ParE family toxin</fullName>
    </submittedName>
</protein>
<dbReference type="Gene3D" id="3.30.2310.20">
    <property type="entry name" value="RelE-like"/>
    <property type="match status" value="1"/>
</dbReference>
<keyword evidence="1" id="KW-1277">Toxin-antitoxin system</keyword>
<proteinExistence type="predicted"/>
<dbReference type="Pfam" id="PF05016">
    <property type="entry name" value="ParE_toxin"/>
    <property type="match status" value="1"/>
</dbReference>
<reference evidence="3" key="1">
    <citation type="journal article" date="2019" name="Int. J. Syst. Evol. Microbiol.">
        <title>The Global Catalogue of Microorganisms (GCM) 10K type strain sequencing project: providing services to taxonomists for standard genome sequencing and annotation.</title>
        <authorList>
            <consortium name="The Broad Institute Genomics Platform"/>
            <consortium name="The Broad Institute Genome Sequencing Center for Infectious Disease"/>
            <person name="Wu L."/>
            <person name="Ma J."/>
        </authorList>
    </citation>
    <scope>NUCLEOTIDE SEQUENCE [LARGE SCALE GENOMIC DNA]</scope>
    <source>
        <strain evidence="3">CCUG 63418</strain>
    </source>
</reference>
<dbReference type="Proteomes" id="UP001596958">
    <property type="component" value="Unassembled WGS sequence"/>
</dbReference>
<evidence type="ECO:0000313" key="3">
    <source>
        <dbReference type="Proteomes" id="UP001596958"/>
    </source>
</evidence>
<name>A0ABW2YZI2_9SPHI</name>
<organism evidence="2 3">
    <name type="scientific">Mucilaginibacter calamicampi</name>
    <dbReference type="NCBI Taxonomy" id="1302352"/>
    <lineage>
        <taxon>Bacteria</taxon>
        <taxon>Pseudomonadati</taxon>
        <taxon>Bacteroidota</taxon>
        <taxon>Sphingobacteriia</taxon>
        <taxon>Sphingobacteriales</taxon>
        <taxon>Sphingobacteriaceae</taxon>
        <taxon>Mucilaginibacter</taxon>
    </lineage>
</organism>
<dbReference type="EMBL" id="JBHTHU010000009">
    <property type="protein sequence ID" value="MFD0751030.1"/>
    <property type="molecule type" value="Genomic_DNA"/>
</dbReference>
<gene>
    <name evidence="2" type="ORF">ACFQZS_12815</name>
</gene>
<evidence type="ECO:0000256" key="1">
    <source>
        <dbReference type="ARBA" id="ARBA00022649"/>
    </source>
</evidence>
<sequence length="103" mass="12070">MTSYKIKISPEALSDIQEASNCYNKQVPGLGSRYQKNVKQQIEILKKRAEGYSVRYEDVHCVLVKKFPFLIHFTINKEAHFVEVFAVFHTSRNPTIWHERKGE</sequence>
<accession>A0ABW2YZI2</accession>
<evidence type="ECO:0000313" key="2">
    <source>
        <dbReference type="EMBL" id="MFD0751030.1"/>
    </source>
</evidence>
<comment type="caution">
    <text evidence="2">The sequence shown here is derived from an EMBL/GenBank/DDBJ whole genome shotgun (WGS) entry which is preliminary data.</text>
</comment>